<proteinExistence type="predicted"/>
<reference evidence="3" key="1">
    <citation type="submission" date="2019-07" db="EMBL/GenBank/DDBJ databases">
        <title>Genomic Encyclopedia of Type Strains, Phase IV (KMG-IV): sequencing the most valuable type-strain genomes for metagenomic binning, comparative biology and taxonomic classification.</title>
        <authorList>
            <person name="Goeker M."/>
        </authorList>
    </citation>
    <scope>NUCLEOTIDE SEQUENCE</scope>
    <source>
        <strain evidence="3">DSM 44596</strain>
    </source>
</reference>
<dbReference type="Pfam" id="PF17270">
    <property type="entry name" value="DUF5336"/>
    <property type="match status" value="1"/>
</dbReference>
<evidence type="ECO:0000256" key="1">
    <source>
        <dbReference type="SAM" id="MobiDB-lite"/>
    </source>
</evidence>
<gene>
    <name evidence="3" type="ORF">FNL38_102407</name>
</gene>
<feature type="region of interest" description="Disordered" evidence="1">
    <location>
        <begin position="183"/>
        <end position="325"/>
    </location>
</feature>
<evidence type="ECO:0000313" key="3">
    <source>
        <dbReference type="EMBL" id="TYQ06273.1"/>
    </source>
</evidence>
<feature type="transmembrane region" description="Helical" evidence="2">
    <location>
        <begin position="31"/>
        <end position="55"/>
    </location>
</feature>
<sequence length="325" mass="33815">MTFTPQGSNFGGSSYGSPTPPNAGGGAKIGFFLTIAVAALGIVNFLLGFAPFTSITSSGVGSDVSTTSSFFETSVYGLGFLFAGGVLAAVSLLPQQRYAGIFAALSLVGYVSLVFTAFSLGSTDYLDIGFGWGLIVVLVLGFVQTVVAVAAFLFDIGILKAPAPRPVAPQAFGQGYQQYGQPQQQMYQQGQPGQPQQGQAQQYGAQNQPYGQQYGQTPQPGSQQQGYASGYGATPAETTDTSGQQSQQYGGYAQPTPQYPSGQQPPAGYPSTQPAPAQHQAGPYQPTPAQPTGFEAPAAPETGENTDPAAETRAFDSRNPDERQQ</sequence>
<accession>A0A652YT67</accession>
<evidence type="ECO:0008006" key="4">
    <source>
        <dbReference type="Google" id="ProtNLM"/>
    </source>
</evidence>
<comment type="caution">
    <text evidence="3">The sequence shown here is derived from an EMBL/GenBank/DDBJ whole genome shotgun (WGS) entry which is preliminary data.</text>
</comment>
<keyword evidence="2" id="KW-1133">Transmembrane helix</keyword>
<keyword evidence="2" id="KW-0812">Transmembrane</keyword>
<dbReference type="AlphaFoldDB" id="A0A652YT67"/>
<protein>
    <recommendedName>
        <fullName evidence="4">34 kDa antigenic protein</fullName>
    </recommendedName>
</protein>
<name>A0A652YT67_NOCGL</name>
<evidence type="ECO:0000256" key="2">
    <source>
        <dbReference type="SAM" id="Phobius"/>
    </source>
</evidence>
<feature type="compositionally biased region" description="Low complexity" evidence="1">
    <location>
        <begin position="242"/>
        <end position="252"/>
    </location>
</feature>
<feature type="transmembrane region" description="Helical" evidence="2">
    <location>
        <begin position="100"/>
        <end position="120"/>
    </location>
</feature>
<dbReference type="EMBL" id="VNIQ01000002">
    <property type="protein sequence ID" value="TYQ06273.1"/>
    <property type="molecule type" value="Genomic_DNA"/>
</dbReference>
<feature type="transmembrane region" description="Helical" evidence="2">
    <location>
        <begin position="132"/>
        <end position="154"/>
    </location>
</feature>
<feature type="transmembrane region" description="Helical" evidence="2">
    <location>
        <begin position="75"/>
        <end position="93"/>
    </location>
</feature>
<dbReference type="InterPro" id="IPR035166">
    <property type="entry name" value="DUF5336"/>
</dbReference>
<keyword evidence="2" id="KW-0472">Membrane</keyword>
<feature type="compositionally biased region" description="Basic and acidic residues" evidence="1">
    <location>
        <begin position="313"/>
        <end position="325"/>
    </location>
</feature>
<feature type="compositionally biased region" description="Polar residues" evidence="1">
    <location>
        <begin position="255"/>
        <end position="275"/>
    </location>
</feature>
<organism evidence="3">
    <name type="scientific">Nocardia globerula</name>
    <dbReference type="NCBI Taxonomy" id="1818"/>
    <lineage>
        <taxon>Bacteria</taxon>
        <taxon>Bacillati</taxon>
        <taxon>Actinomycetota</taxon>
        <taxon>Actinomycetes</taxon>
        <taxon>Mycobacteriales</taxon>
        <taxon>Nocardiaceae</taxon>
        <taxon>Nocardia</taxon>
    </lineage>
</organism>
<feature type="compositionally biased region" description="Low complexity" evidence="1">
    <location>
        <begin position="183"/>
        <end position="233"/>
    </location>
</feature>